<protein>
    <recommendedName>
        <fullName evidence="5">OmpA-like domain-containing protein</fullName>
    </recommendedName>
</protein>
<comment type="subcellular location">
    <subcellularLocation>
        <location evidence="1">Cell outer membrane</location>
    </subcellularLocation>
</comment>
<dbReference type="PANTHER" id="PTHR30329:SF21">
    <property type="entry name" value="LIPOPROTEIN YIAD-RELATED"/>
    <property type="match status" value="1"/>
</dbReference>
<sequence length="187" mass="19892">MALAVLLAAGCASERVVLLPSADGRPGAVVVRDAGGEIRLDRPYAATARRVGANETYQASPEHVEERFGAALAAQPMRPKSYVLYFEAGSNQLTAESQAEFAKLRAEVGQRAAVEVMVIGHTDTVGNALGNDALSLKRAESVRDLLVEAGVAGEKMEAVGRGERELLVPTADEVDEPANRRVEINLR</sequence>
<evidence type="ECO:0000259" key="5">
    <source>
        <dbReference type="PROSITE" id="PS51123"/>
    </source>
</evidence>
<dbReference type="InterPro" id="IPR006664">
    <property type="entry name" value="OMP_bac"/>
</dbReference>
<proteinExistence type="predicted"/>
<name>A0A133XDF5_9RHOO</name>
<dbReference type="Gene3D" id="3.30.1330.60">
    <property type="entry name" value="OmpA-like domain"/>
    <property type="match status" value="1"/>
</dbReference>
<evidence type="ECO:0000256" key="3">
    <source>
        <dbReference type="ARBA" id="ARBA00023237"/>
    </source>
</evidence>
<evidence type="ECO:0000256" key="2">
    <source>
        <dbReference type="ARBA" id="ARBA00023136"/>
    </source>
</evidence>
<keyword evidence="3" id="KW-0998">Cell outer membrane</keyword>
<dbReference type="EMBL" id="LODL01000040">
    <property type="protein sequence ID" value="KXB28956.1"/>
    <property type="molecule type" value="Genomic_DNA"/>
</dbReference>
<organism evidence="6 7">
    <name type="scientific">Dechloromonas denitrificans</name>
    <dbReference type="NCBI Taxonomy" id="281362"/>
    <lineage>
        <taxon>Bacteria</taxon>
        <taxon>Pseudomonadati</taxon>
        <taxon>Pseudomonadota</taxon>
        <taxon>Betaproteobacteria</taxon>
        <taxon>Rhodocyclales</taxon>
        <taxon>Azonexaceae</taxon>
        <taxon>Dechloromonas</taxon>
    </lineage>
</organism>
<feature type="domain" description="OmpA-like" evidence="5">
    <location>
        <begin position="73"/>
        <end position="187"/>
    </location>
</feature>
<dbReference type="InterPro" id="IPR006665">
    <property type="entry name" value="OmpA-like"/>
</dbReference>
<gene>
    <name evidence="6" type="ORF">AT959_19205</name>
</gene>
<evidence type="ECO:0000256" key="1">
    <source>
        <dbReference type="ARBA" id="ARBA00004442"/>
    </source>
</evidence>
<reference evidence="6 7" key="1">
    <citation type="submission" date="2015-12" db="EMBL/GenBank/DDBJ databases">
        <title>Nitrous oxide reduction kinetics distinguish bacteria harboring typical versus atypical NosZ.</title>
        <authorList>
            <person name="Yoon S."/>
            <person name="Nissen S."/>
            <person name="Park D."/>
            <person name="Sanford R.A."/>
            <person name="Loeffler F.E."/>
        </authorList>
    </citation>
    <scope>NUCLEOTIDE SEQUENCE [LARGE SCALE GENOMIC DNA]</scope>
    <source>
        <strain evidence="6 7">ATCC BAA-841</strain>
    </source>
</reference>
<dbReference type="CDD" id="cd07185">
    <property type="entry name" value="OmpA_C-like"/>
    <property type="match status" value="1"/>
</dbReference>
<dbReference type="PRINTS" id="PR01021">
    <property type="entry name" value="OMPADOMAIN"/>
</dbReference>
<dbReference type="Pfam" id="PF00691">
    <property type="entry name" value="OmpA"/>
    <property type="match status" value="1"/>
</dbReference>
<evidence type="ECO:0000313" key="6">
    <source>
        <dbReference type="EMBL" id="KXB28956.1"/>
    </source>
</evidence>
<dbReference type="InterPro" id="IPR050330">
    <property type="entry name" value="Bact_OuterMem_StrucFunc"/>
</dbReference>
<evidence type="ECO:0000256" key="4">
    <source>
        <dbReference type="PROSITE-ProRule" id="PRU00473"/>
    </source>
</evidence>
<dbReference type="InterPro" id="IPR036737">
    <property type="entry name" value="OmpA-like_sf"/>
</dbReference>
<dbReference type="SUPFAM" id="SSF103088">
    <property type="entry name" value="OmpA-like"/>
    <property type="match status" value="1"/>
</dbReference>
<accession>A0A133XDF5</accession>
<dbReference type="Proteomes" id="UP000070186">
    <property type="component" value="Unassembled WGS sequence"/>
</dbReference>
<dbReference type="AlphaFoldDB" id="A0A133XDF5"/>
<keyword evidence="2 4" id="KW-0472">Membrane</keyword>
<comment type="caution">
    <text evidence="6">The sequence shown here is derived from an EMBL/GenBank/DDBJ whole genome shotgun (WGS) entry which is preliminary data.</text>
</comment>
<keyword evidence="7" id="KW-1185">Reference proteome</keyword>
<evidence type="ECO:0000313" key="7">
    <source>
        <dbReference type="Proteomes" id="UP000070186"/>
    </source>
</evidence>
<dbReference type="GO" id="GO:0009279">
    <property type="term" value="C:cell outer membrane"/>
    <property type="evidence" value="ECO:0007669"/>
    <property type="project" value="UniProtKB-SubCell"/>
</dbReference>
<dbReference type="STRING" id="281362.AT959_19205"/>
<dbReference type="PROSITE" id="PS51123">
    <property type="entry name" value="OMPA_2"/>
    <property type="match status" value="1"/>
</dbReference>
<dbReference type="PANTHER" id="PTHR30329">
    <property type="entry name" value="STATOR ELEMENT OF FLAGELLAR MOTOR COMPLEX"/>
    <property type="match status" value="1"/>
</dbReference>